<feature type="transmembrane region" description="Helical" evidence="7">
    <location>
        <begin position="221"/>
        <end position="241"/>
    </location>
</feature>
<dbReference type="GO" id="GO:0055088">
    <property type="term" value="P:lipid homeostasis"/>
    <property type="evidence" value="ECO:0007669"/>
    <property type="project" value="TreeGrafter"/>
</dbReference>
<feature type="domain" description="TLC" evidence="8">
    <location>
        <begin position="52"/>
        <end position="252"/>
    </location>
</feature>
<evidence type="ECO:0000313" key="9">
    <source>
        <dbReference type="EMBL" id="CEM21810.1"/>
    </source>
</evidence>
<comment type="subcellular location">
    <subcellularLocation>
        <location evidence="1">Membrane</location>
        <topology evidence="1">Multi-pass membrane protein</topology>
    </subcellularLocation>
</comment>
<feature type="transmembrane region" description="Helical" evidence="7">
    <location>
        <begin position="94"/>
        <end position="115"/>
    </location>
</feature>
<evidence type="ECO:0000256" key="5">
    <source>
        <dbReference type="PROSITE-ProRule" id="PRU00205"/>
    </source>
</evidence>
<dbReference type="EMBL" id="CDMZ01000804">
    <property type="protein sequence ID" value="CEM21810.1"/>
    <property type="molecule type" value="Genomic_DNA"/>
</dbReference>
<organism evidence="9">
    <name type="scientific">Chromera velia CCMP2878</name>
    <dbReference type="NCBI Taxonomy" id="1169474"/>
    <lineage>
        <taxon>Eukaryota</taxon>
        <taxon>Sar</taxon>
        <taxon>Alveolata</taxon>
        <taxon>Colpodellida</taxon>
        <taxon>Chromeraceae</taxon>
        <taxon>Chromera</taxon>
    </lineage>
</organism>
<evidence type="ECO:0000256" key="7">
    <source>
        <dbReference type="SAM" id="Phobius"/>
    </source>
</evidence>
<gene>
    <name evidence="9" type="ORF">Cvel_19748</name>
</gene>
<protein>
    <recommendedName>
        <fullName evidence="8">TLC domain-containing protein</fullName>
    </recommendedName>
</protein>
<dbReference type="PROSITE" id="PS50922">
    <property type="entry name" value="TLC"/>
    <property type="match status" value="1"/>
</dbReference>
<feature type="transmembrane region" description="Helical" evidence="7">
    <location>
        <begin position="20"/>
        <end position="41"/>
    </location>
</feature>
<evidence type="ECO:0000256" key="2">
    <source>
        <dbReference type="ARBA" id="ARBA00022692"/>
    </source>
</evidence>
<dbReference type="SMART" id="SM00724">
    <property type="entry name" value="TLC"/>
    <property type="match status" value="1"/>
</dbReference>
<dbReference type="AlphaFoldDB" id="A0A0G4G236"/>
<evidence type="ECO:0000259" key="8">
    <source>
        <dbReference type="PROSITE" id="PS50922"/>
    </source>
</evidence>
<evidence type="ECO:0000256" key="4">
    <source>
        <dbReference type="ARBA" id="ARBA00023136"/>
    </source>
</evidence>
<evidence type="ECO:0000256" key="1">
    <source>
        <dbReference type="ARBA" id="ARBA00004141"/>
    </source>
</evidence>
<dbReference type="PANTHER" id="PTHR13439">
    <property type="entry name" value="CT120 PROTEIN"/>
    <property type="match status" value="1"/>
</dbReference>
<keyword evidence="4 5" id="KW-0472">Membrane</keyword>
<keyword evidence="2 5" id="KW-0812">Transmembrane</keyword>
<feature type="compositionally biased region" description="Low complexity" evidence="6">
    <location>
        <begin position="293"/>
        <end position="304"/>
    </location>
</feature>
<dbReference type="VEuPathDB" id="CryptoDB:Cvel_19748"/>
<feature type="region of interest" description="Disordered" evidence="6">
    <location>
        <begin position="262"/>
        <end position="311"/>
    </location>
</feature>
<evidence type="ECO:0000256" key="3">
    <source>
        <dbReference type="ARBA" id="ARBA00022989"/>
    </source>
</evidence>
<keyword evidence="3 7" id="KW-1133">Transmembrane helix</keyword>
<feature type="transmembrane region" description="Helical" evidence="7">
    <location>
        <begin position="122"/>
        <end position="140"/>
    </location>
</feature>
<dbReference type="GO" id="GO:0005783">
    <property type="term" value="C:endoplasmic reticulum"/>
    <property type="evidence" value="ECO:0007669"/>
    <property type="project" value="TreeGrafter"/>
</dbReference>
<evidence type="ECO:0000256" key="6">
    <source>
        <dbReference type="SAM" id="MobiDB-lite"/>
    </source>
</evidence>
<sequence length="311" mass="35111">MGALLWGPHPTDTGLLTQSVALWACVWTLVYYVTGALIARISRNFELHKKKYIFYDWGCRGVSTVFCFAALPLATHVLFFEREVQENHLHARTHSYTLLMTMAVGYFVWDTVFCILYTSLEFVLHGVICMLTLGMCLFSPEFPLPWMAAGTLMFEWSTIFLNARWILITFKQTDTSLFTFVNVSFAVMYMVCRIVWGHLFLIPYSWKTLASDEVAGLHVSIRVWMIAASTLSGALNTLWMWQLLQGIVAKYSGGKGGKGKDVLENTRDGQLQGGCGGDRSTPLAGERGQPDNQSQQTQQQSQQQSKDKKSR</sequence>
<proteinExistence type="predicted"/>
<feature type="transmembrane region" description="Helical" evidence="7">
    <location>
        <begin position="53"/>
        <end position="74"/>
    </location>
</feature>
<name>A0A0G4G236_9ALVE</name>
<feature type="transmembrane region" description="Helical" evidence="7">
    <location>
        <begin position="146"/>
        <end position="167"/>
    </location>
</feature>
<dbReference type="Pfam" id="PF03798">
    <property type="entry name" value="TRAM_LAG1_CLN8"/>
    <property type="match status" value="1"/>
</dbReference>
<reference evidence="9" key="1">
    <citation type="submission" date="2014-11" db="EMBL/GenBank/DDBJ databases">
        <authorList>
            <person name="Otto D Thomas"/>
            <person name="Naeem Raeece"/>
        </authorList>
    </citation>
    <scope>NUCLEOTIDE SEQUENCE</scope>
</reference>
<dbReference type="InterPro" id="IPR050846">
    <property type="entry name" value="TLCD"/>
</dbReference>
<dbReference type="PANTHER" id="PTHR13439:SF0">
    <property type="entry name" value="TOPOISOMERASE I DAMAGE AFFECTED PROTEIN 4"/>
    <property type="match status" value="1"/>
</dbReference>
<dbReference type="InterPro" id="IPR006634">
    <property type="entry name" value="TLC-dom"/>
</dbReference>
<dbReference type="GO" id="GO:0016020">
    <property type="term" value="C:membrane"/>
    <property type="evidence" value="ECO:0007669"/>
    <property type="project" value="UniProtKB-SubCell"/>
</dbReference>
<accession>A0A0G4G236</accession>
<feature type="transmembrane region" description="Helical" evidence="7">
    <location>
        <begin position="179"/>
        <end position="201"/>
    </location>
</feature>